<protein>
    <submittedName>
        <fullName evidence="6">TetR/AcrR family transcriptional regulator</fullName>
    </submittedName>
</protein>
<name>A0ABT0BM81_9SPHN</name>
<dbReference type="EMBL" id="JALHLG010000003">
    <property type="protein sequence ID" value="MCJ2185819.1"/>
    <property type="molecule type" value="Genomic_DNA"/>
</dbReference>
<evidence type="ECO:0000256" key="3">
    <source>
        <dbReference type="ARBA" id="ARBA00023163"/>
    </source>
</evidence>
<evidence type="ECO:0000256" key="4">
    <source>
        <dbReference type="PROSITE-ProRule" id="PRU00335"/>
    </source>
</evidence>
<dbReference type="PROSITE" id="PS50977">
    <property type="entry name" value="HTH_TETR_2"/>
    <property type="match status" value="1"/>
</dbReference>
<dbReference type="RefSeq" id="WP_243917837.1">
    <property type="nucleotide sequence ID" value="NZ_JALHLG010000003.1"/>
</dbReference>
<evidence type="ECO:0000256" key="2">
    <source>
        <dbReference type="ARBA" id="ARBA00023125"/>
    </source>
</evidence>
<comment type="caution">
    <text evidence="6">The sequence shown here is derived from an EMBL/GenBank/DDBJ whole genome shotgun (WGS) entry which is preliminary data.</text>
</comment>
<feature type="domain" description="HTH tetR-type" evidence="5">
    <location>
        <begin position="13"/>
        <end position="73"/>
    </location>
</feature>
<evidence type="ECO:0000313" key="6">
    <source>
        <dbReference type="EMBL" id="MCJ2185819.1"/>
    </source>
</evidence>
<dbReference type="PANTHER" id="PTHR47506">
    <property type="entry name" value="TRANSCRIPTIONAL REGULATORY PROTEIN"/>
    <property type="match status" value="1"/>
</dbReference>
<dbReference type="Proteomes" id="UP001202281">
    <property type="component" value="Unassembled WGS sequence"/>
</dbReference>
<dbReference type="PROSITE" id="PS01081">
    <property type="entry name" value="HTH_TETR_1"/>
    <property type="match status" value="1"/>
</dbReference>
<dbReference type="Gene3D" id="1.10.10.60">
    <property type="entry name" value="Homeodomain-like"/>
    <property type="match status" value="1"/>
</dbReference>
<sequence length="198" mass="21387">MTASPARRGRPRSFDRDEALRQAMHVFWQNGYDGTTMAQLTGAMGIESPSIYAAFGSKEGLFREAVKLYVASEAGPAWQALERIPDLKTAIGTMLSLSIEAFVATEPQRGCLVLLGADLPGGGNDRIRAFLRTERRGLREQLVKRLAQEPSAKSSDPAALAECILAFFSGLAIAAVDGTDKAALTRTAELFCDRMFAS</sequence>
<keyword evidence="2 4" id="KW-0238">DNA-binding</keyword>
<evidence type="ECO:0000259" key="5">
    <source>
        <dbReference type="PROSITE" id="PS50977"/>
    </source>
</evidence>
<feature type="DNA-binding region" description="H-T-H motif" evidence="4">
    <location>
        <begin position="36"/>
        <end position="55"/>
    </location>
</feature>
<evidence type="ECO:0000313" key="7">
    <source>
        <dbReference type="Proteomes" id="UP001202281"/>
    </source>
</evidence>
<organism evidence="6 7">
    <name type="scientific">Novosphingobium beihaiensis</name>
    <dbReference type="NCBI Taxonomy" id="2930389"/>
    <lineage>
        <taxon>Bacteria</taxon>
        <taxon>Pseudomonadati</taxon>
        <taxon>Pseudomonadota</taxon>
        <taxon>Alphaproteobacteria</taxon>
        <taxon>Sphingomonadales</taxon>
        <taxon>Sphingomonadaceae</taxon>
        <taxon>Novosphingobium</taxon>
    </lineage>
</organism>
<dbReference type="InterPro" id="IPR023772">
    <property type="entry name" value="DNA-bd_HTH_TetR-type_CS"/>
</dbReference>
<dbReference type="Gene3D" id="1.10.357.10">
    <property type="entry name" value="Tetracycline Repressor, domain 2"/>
    <property type="match status" value="1"/>
</dbReference>
<reference evidence="6 7" key="1">
    <citation type="submission" date="2022-04" db="EMBL/GenBank/DDBJ databases">
        <title>Identification of a novel bacterium isolated from mangrove sediments.</title>
        <authorList>
            <person name="Pan X."/>
        </authorList>
    </citation>
    <scope>NUCLEOTIDE SEQUENCE [LARGE SCALE GENOMIC DNA]</scope>
    <source>
        <strain evidence="6 7">B2638</strain>
    </source>
</reference>
<dbReference type="SUPFAM" id="SSF48498">
    <property type="entry name" value="Tetracyclin repressor-like, C-terminal domain"/>
    <property type="match status" value="1"/>
</dbReference>
<dbReference type="Pfam" id="PF00440">
    <property type="entry name" value="TetR_N"/>
    <property type="match status" value="1"/>
</dbReference>
<dbReference type="SUPFAM" id="SSF46689">
    <property type="entry name" value="Homeodomain-like"/>
    <property type="match status" value="1"/>
</dbReference>
<keyword evidence="1" id="KW-0805">Transcription regulation</keyword>
<gene>
    <name evidence="6" type="ORF">MTR66_03205</name>
</gene>
<dbReference type="InterPro" id="IPR009057">
    <property type="entry name" value="Homeodomain-like_sf"/>
</dbReference>
<dbReference type="InterPro" id="IPR036271">
    <property type="entry name" value="Tet_transcr_reg_TetR-rel_C_sf"/>
</dbReference>
<accession>A0ABT0BM81</accession>
<dbReference type="PANTHER" id="PTHR47506:SF1">
    <property type="entry name" value="HTH-TYPE TRANSCRIPTIONAL REGULATOR YJDC"/>
    <property type="match status" value="1"/>
</dbReference>
<keyword evidence="7" id="KW-1185">Reference proteome</keyword>
<keyword evidence="3" id="KW-0804">Transcription</keyword>
<evidence type="ECO:0000256" key="1">
    <source>
        <dbReference type="ARBA" id="ARBA00023015"/>
    </source>
</evidence>
<proteinExistence type="predicted"/>
<dbReference type="InterPro" id="IPR001647">
    <property type="entry name" value="HTH_TetR"/>
</dbReference>